<organism evidence="3 4">
    <name type="scientific">Limnoglobus roseus</name>
    <dbReference type="NCBI Taxonomy" id="2598579"/>
    <lineage>
        <taxon>Bacteria</taxon>
        <taxon>Pseudomonadati</taxon>
        <taxon>Planctomycetota</taxon>
        <taxon>Planctomycetia</taxon>
        <taxon>Gemmatales</taxon>
        <taxon>Gemmataceae</taxon>
        <taxon>Limnoglobus</taxon>
    </lineage>
</organism>
<dbReference type="EMBL" id="CP042425">
    <property type="protein sequence ID" value="QEL18212.1"/>
    <property type="molecule type" value="Genomic_DNA"/>
</dbReference>
<dbReference type="SUPFAM" id="SSF52317">
    <property type="entry name" value="Class I glutamine amidotransferase-like"/>
    <property type="match status" value="1"/>
</dbReference>
<name>A0A5C1AKH4_9BACT</name>
<keyword evidence="4" id="KW-1185">Reference proteome</keyword>
<feature type="transmembrane region" description="Helical" evidence="1">
    <location>
        <begin position="46"/>
        <end position="65"/>
    </location>
</feature>
<evidence type="ECO:0000313" key="3">
    <source>
        <dbReference type="EMBL" id="QEL18212.1"/>
    </source>
</evidence>
<dbReference type="InterPro" id="IPR002035">
    <property type="entry name" value="VWF_A"/>
</dbReference>
<dbReference type="OrthoDB" id="252901at2"/>
<dbReference type="InterPro" id="IPR036465">
    <property type="entry name" value="vWFA_dom_sf"/>
</dbReference>
<protein>
    <submittedName>
        <fullName evidence="3">VWA domain-containing protein</fullName>
    </submittedName>
</protein>
<sequence>MPVLFAELAVRGWFPTWLAVLMGLAAVASVVFLYRREAGRISVGRRVVMAALRAATLATILFLILRPSWLTETHGERPKAIAFLIDDSQSMATHDPRLNFADKWRTGVAFNLISPDKSMPANPSAADIPDTVPEKPSRIEVVKAALANPKYDLLKRLDEIGPLQPATFGLRRNAKDVRDAKWVAGLAGTEQRTAIADACFDLLRRDENEQPAAIVIVTDGRENASDHSLTDLAAECARLQVPLHIYGVGSSVFGQLQIREAIVNETLFADDTVSVPVRYRLKGFQGGTVEMVMKLNGQEVARKTVDAKEGEDLKEVLSFVPQQRDAQSGKQQLTTTVRVLAGAETITDEIAKSVRVVDRKVKVLMVDSTPRWDFKFLQRSLLRDRRVVASFILTDGDPRAMKSGEPFLPTFPATRQDLFAFDLLILGDVPAAYFNPDQQVMIREFVAEGGGFIHIAGRNNGPSSFVGTPIADVLPVEIQSQKFALDTGTRADPYRPELTPTGVRSSVLSLDDDPVENLKVWKTLPELYWHYPVSKLRPAAEAYLVHPKATTTDGKPCPLLASHYYGKGYSVWVGFDETWRWRFNEGDKFFSRFWSQGVYIAGVPRTTGTKLTQLSLDTPDPLLGKTGQIYARVFNTDLRPLTTDRMEARLERLDAGPDDTDRSMPVDLKALPGVPGEYVATIPFNRVGRFALRVDNGSDVGSLEYRVTLPPDHELAQGGLAEEQLRKLAEATGGKFYREEDLAKLPTDVKPKTAPFSRRDEVLLWNKWALFLVIGLFSVEWIVRKFNSLS</sequence>
<proteinExistence type="predicted"/>
<gene>
    <name evidence="3" type="ORF">PX52LOC_05226</name>
</gene>
<feature type="domain" description="VWFA" evidence="2">
    <location>
        <begin position="80"/>
        <end position="292"/>
    </location>
</feature>
<evidence type="ECO:0000313" key="4">
    <source>
        <dbReference type="Proteomes" id="UP000324974"/>
    </source>
</evidence>
<keyword evidence="1" id="KW-0472">Membrane</keyword>
<dbReference type="Gene3D" id="3.40.50.410">
    <property type="entry name" value="von Willebrand factor, type A domain"/>
    <property type="match status" value="1"/>
</dbReference>
<evidence type="ECO:0000259" key="2">
    <source>
        <dbReference type="PROSITE" id="PS50234"/>
    </source>
</evidence>
<dbReference type="Proteomes" id="UP000324974">
    <property type="component" value="Chromosome"/>
</dbReference>
<reference evidence="4" key="1">
    <citation type="submission" date="2019-08" db="EMBL/GenBank/DDBJ databases">
        <title>Limnoglobus roseus gen. nov., sp. nov., a novel freshwater planctomycete with a giant genome from the family Gemmataceae.</title>
        <authorList>
            <person name="Kulichevskaya I.S."/>
            <person name="Naumoff D.G."/>
            <person name="Miroshnikov K."/>
            <person name="Ivanova A."/>
            <person name="Philippov D.A."/>
            <person name="Hakobyan A."/>
            <person name="Rijpstra I.C."/>
            <person name="Sinninghe Damste J.S."/>
            <person name="Liesack W."/>
            <person name="Dedysh S.N."/>
        </authorList>
    </citation>
    <scope>NUCLEOTIDE SEQUENCE [LARGE SCALE GENOMIC DNA]</scope>
    <source>
        <strain evidence="4">PX52</strain>
    </source>
</reference>
<evidence type="ECO:0000256" key="1">
    <source>
        <dbReference type="SAM" id="Phobius"/>
    </source>
</evidence>
<dbReference type="PANTHER" id="PTHR37947">
    <property type="entry name" value="BLL2462 PROTEIN"/>
    <property type="match status" value="1"/>
</dbReference>
<dbReference type="Gene3D" id="3.40.50.880">
    <property type="match status" value="1"/>
</dbReference>
<feature type="transmembrane region" description="Helical" evidence="1">
    <location>
        <begin position="12"/>
        <end position="34"/>
    </location>
</feature>
<keyword evidence="1" id="KW-0812">Transmembrane</keyword>
<dbReference type="AlphaFoldDB" id="A0A5C1AKH4"/>
<dbReference type="SUPFAM" id="SSF53300">
    <property type="entry name" value="vWA-like"/>
    <property type="match status" value="1"/>
</dbReference>
<dbReference type="PANTHER" id="PTHR37947:SF1">
    <property type="entry name" value="BLL2462 PROTEIN"/>
    <property type="match status" value="1"/>
</dbReference>
<dbReference type="InterPro" id="IPR029062">
    <property type="entry name" value="Class_I_gatase-like"/>
</dbReference>
<keyword evidence="1" id="KW-1133">Transmembrane helix</keyword>
<dbReference type="PROSITE" id="PS50234">
    <property type="entry name" value="VWFA"/>
    <property type="match status" value="1"/>
</dbReference>
<dbReference type="RefSeq" id="WP_149112736.1">
    <property type="nucleotide sequence ID" value="NZ_CP042425.1"/>
</dbReference>
<accession>A0A5C1AKH4</accession>
<dbReference type="KEGG" id="lrs:PX52LOC_05226"/>